<feature type="domain" description="HTH arsR-type" evidence="4">
    <location>
        <begin position="6"/>
        <end position="99"/>
    </location>
</feature>
<keyword evidence="6" id="KW-1185">Reference proteome</keyword>
<dbReference type="PANTHER" id="PTHR43132">
    <property type="entry name" value="ARSENICAL RESISTANCE OPERON REPRESSOR ARSR-RELATED"/>
    <property type="match status" value="1"/>
</dbReference>
<gene>
    <name evidence="5" type="ORF">ATO11_20400</name>
</gene>
<dbReference type="PANTHER" id="PTHR43132:SF2">
    <property type="entry name" value="ARSENICAL RESISTANCE OPERON REPRESSOR ARSR-RELATED"/>
    <property type="match status" value="1"/>
</dbReference>
<evidence type="ECO:0000313" key="6">
    <source>
        <dbReference type="Proteomes" id="UP000036938"/>
    </source>
</evidence>
<comment type="caution">
    <text evidence="5">The sequence shown here is derived from an EMBL/GenBank/DDBJ whole genome shotgun (WGS) entry which is preliminary data.</text>
</comment>
<protein>
    <recommendedName>
        <fullName evidence="4">HTH arsR-type domain-containing protein</fullName>
    </recommendedName>
</protein>
<organism evidence="5 6">
    <name type="scientific">Pseudaestuariivita atlantica</name>
    <dbReference type="NCBI Taxonomy" id="1317121"/>
    <lineage>
        <taxon>Bacteria</taxon>
        <taxon>Pseudomonadati</taxon>
        <taxon>Pseudomonadota</taxon>
        <taxon>Alphaproteobacteria</taxon>
        <taxon>Rhodobacterales</taxon>
        <taxon>Paracoccaceae</taxon>
        <taxon>Pseudaestuariivita</taxon>
    </lineage>
</organism>
<keyword evidence="3" id="KW-0804">Transcription</keyword>
<dbReference type="InterPro" id="IPR051011">
    <property type="entry name" value="Metal_resp_trans_reg"/>
</dbReference>
<dbReference type="PRINTS" id="PR00778">
    <property type="entry name" value="HTHARSR"/>
</dbReference>
<dbReference type="InterPro" id="IPR036390">
    <property type="entry name" value="WH_DNA-bd_sf"/>
</dbReference>
<evidence type="ECO:0000256" key="3">
    <source>
        <dbReference type="ARBA" id="ARBA00023163"/>
    </source>
</evidence>
<evidence type="ECO:0000259" key="4">
    <source>
        <dbReference type="PROSITE" id="PS50987"/>
    </source>
</evidence>
<dbReference type="STRING" id="1317121.ATO11_20400"/>
<evidence type="ECO:0000313" key="5">
    <source>
        <dbReference type="EMBL" id="KNG91878.1"/>
    </source>
</evidence>
<dbReference type="CDD" id="cd00090">
    <property type="entry name" value="HTH_ARSR"/>
    <property type="match status" value="1"/>
</dbReference>
<reference evidence="5 6" key="1">
    <citation type="journal article" date="2015" name="Int. J. Syst. Evol. Microbiol.">
        <title>Aestuariivita atlantica sp. nov., isolated from deep sea sediment of the Atlantic Ocean.</title>
        <authorList>
            <person name="Li G."/>
            <person name="Lai Q."/>
            <person name="Du Y."/>
            <person name="Liu X."/>
            <person name="Sun F."/>
            <person name="Shao Z."/>
        </authorList>
    </citation>
    <scope>NUCLEOTIDE SEQUENCE [LARGE SCALE GENOMIC DNA]</scope>
    <source>
        <strain evidence="5 6">22II-S11-z3</strain>
    </source>
</reference>
<keyword evidence="1" id="KW-0805">Transcription regulation</keyword>
<dbReference type="EMBL" id="AQQZ01000025">
    <property type="protein sequence ID" value="KNG91878.1"/>
    <property type="molecule type" value="Genomic_DNA"/>
</dbReference>
<dbReference type="OrthoDB" id="194599at2"/>
<dbReference type="InterPro" id="IPR011991">
    <property type="entry name" value="ArsR-like_HTH"/>
</dbReference>
<proteinExistence type="predicted"/>
<dbReference type="SMART" id="SM00418">
    <property type="entry name" value="HTH_ARSR"/>
    <property type="match status" value="1"/>
</dbReference>
<dbReference type="AlphaFoldDB" id="A0A0L1JKE4"/>
<name>A0A0L1JKE4_9RHOB</name>
<keyword evidence="2" id="KW-0238">DNA-binding</keyword>
<sequence>MKINEMNSAADDVCELMTLLSNRSRLIILCLLTEGEKSVGDLAKAVGVRDTAVSQQLAVLRRERIVKPRRAGQTMYYRIVDPNVAEVLEFLYAKYCGGAAAKKEESGHDAQDN</sequence>
<dbReference type="NCBIfam" id="NF033788">
    <property type="entry name" value="HTH_metalloreg"/>
    <property type="match status" value="1"/>
</dbReference>
<dbReference type="Pfam" id="PF01022">
    <property type="entry name" value="HTH_5"/>
    <property type="match status" value="1"/>
</dbReference>
<dbReference type="Proteomes" id="UP000036938">
    <property type="component" value="Unassembled WGS sequence"/>
</dbReference>
<dbReference type="SUPFAM" id="SSF46785">
    <property type="entry name" value="Winged helix' DNA-binding domain"/>
    <property type="match status" value="1"/>
</dbReference>
<evidence type="ECO:0000256" key="2">
    <source>
        <dbReference type="ARBA" id="ARBA00023125"/>
    </source>
</evidence>
<evidence type="ECO:0000256" key="1">
    <source>
        <dbReference type="ARBA" id="ARBA00023015"/>
    </source>
</evidence>
<dbReference type="GO" id="GO:0003700">
    <property type="term" value="F:DNA-binding transcription factor activity"/>
    <property type="evidence" value="ECO:0007669"/>
    <property type="project" value="InterPro"/>
</dbReference>
<accession>A0A0L1JKE4</accession>
<dbReference type="InterPro" id="IPR036388">
    <property type="entry name" value="WH-like_DNA-bd_sf"/>
</dbReference>
<dbReference type="RefSeq" id="WP_082176538.1">
    <property type="nucleotide sequence ID" value="NZ_AQQZ01000025.1"/>
</dbReference>
<dbReference type="PROSITE" id="PS50987">
    <property type="entry name" value="HTH_ARSR_2"/>
    <property type="match status" value="1"/>
</dbReference>
<dbReference type="InterPro" id="IPR001845">
    <property type="entry name" value="HTH_ArsR_DNA-bd_dom"/>
</dbReference>
<dbReference type="GO" id="GO:0003677">
    <property type="term" value="F:DNA binding"/>
    <property type="evidence" value="ECO:0007669"/>
    <property type="project" value="UniProtKB-KW"/>
</dbReference>
<dbReference type="Gene3D" id="1.10.10.10">
    <property type="entry name" value="Winged helix-like DNA-binding domain superfamily/Winged helix DNA-binding domain"/>
    <property type="match status" value="1"/>
</dbReference>